<gene>
    <name evidence="3" type="ORF">EU556_15530</name>
</gene>
<dbReference type="RefSeq" id="WP_135435055.1">
    <property type="nucleotide sequence ID" value="NZ_SRLA01000003.1"/>
</dbReference>
<evidence type="ECO:0000313" key="4">
    <source>
        <dbReference type="Proteomes" id="UP000298337"/>
    </source>
</evidence>
<evidence type="ECO:0000256" key="2">
    <source>
        <dbReference type="SAM" id="SignalP"/>
    </source>
</evidence>
<evidence type="ECO:0000313" key="3">
    <source>
        <dbReference type="EMBL" id="TGE06263.1"/>
    </source>
</evidence>
<keyword evidence="4" id="KW-1185">Reference proteome</keyword>
<protein>
    <recommendedName>
        <fullName evidence="5">Periplasmic heavy metal sensor</fullName>
    </recommendedName>
</protein>
<proteinExistence type="predicted"/>
<feature type="signal peptide" evidence="2">
    <location>
        <begin position="1"/>
        <end position="23"/>
    </location>
</feature>
<keyword evidence="2" id="KW-0732">Signal</keyword>
<feature type="region of interest" description="Disordered" evidence="1">
    <location>
        <begin position="143"/>
        <end position="162"/>
    </location>
</feature>
<dbReference type="AlphaFoldDB" id="A0A4Z0P3H6"/>
<sequence length="162" mass="18893">MTHLLRSFWVVLLLTTVSLTALAQAPAGQQDRLNQLENAKIAYLTDKISLTQDQAQKFWPVYNDFTTKRRDLNRQMRQLRTASPDGLTDEQIKTNLNQAMTLREQEVKLERDYFNKFQKILSIRQVGQLYSAEREFTREVIKRVADRRGGPHRSRPESQSGN</sequence>
<dbReference type="OrthoDB" id="675330at2"/>
<evidence type="ECO:0000256" key="1">
    <source>
        <dbReference type="SAM" id="MobiDB-lite"/>
    </source>
</evidence>
<dbReference type="Proteomes" id="UP000298337">
    <property type="component" value="Unassembled WGS sequence"/>
</dbReference>
<comment type="caution">
    <text evidence="3">The sequence shown here is derived from an EMBL/GenBank/DDBJ whole genome shotgun (WGS) entry which is preliminary data.</text>
</comment>
<reference evidence="3 4" key="1">
    <citation type="submission" date="2019-04" db="EMBL/GenBank/DDBJ databases">
        <authorList>
            <person name="Feng G."/>
            <person name="Zhang J."/>
            <person name="Zhu H."/>
        </authorList>
    </citation>
    <scope>NUCLEOTIDE SEQUENCE [LARGE SCALE GENOMIC DNA]</scope>
    <source>
        <strain evidence="3 4">92R-1</strain>
    </source>
</reference>
<accession>A0A4Z0P3H6</accession>
<feature type="chain" id="PRO_5021494400" description="Periplasmic heavy metal sensor" evidence="2">
    <location>
        <begin position="24"/>
        <end position="162"/>
    </location>
</feature>
<evidence type="ECO:0008006" key="5">
    <source>
        <dbReference type="Google" id="ProtNLM"/>
    </source>
</evidence>
<dbReference type="EMBL" id="SRLA01000003">
    <property type="protein sequence ID" value="TGE06263.1"/>
    <property type="molecule type" value="Genomic_DNA"/>
</dbReference>
<name>A0A4Z0P3H6_9BACT</name>
<organism evidence="3 4">
    <name type="scientific">Hymenobacter fodinae</name>
    <dbReference type="NCBI Taxonomy" id="2510796"/>
    <lineage>
        <taxon>Bacteria</taxon>
        <taxon>Pseudomonadati</taxon>
        <taxon>Bacteroidota</taxon>
        <taxon>Cytophagia</taxon>
        <taxon>Cytophagales</taxon>
        <taxon>Hymenobacteraceae</taxon>
        <taxon>Hymenobacter</taxon>
    </lineage>
</organism>